<accession>A0A1Y2E725</accession>
<keyword evidence="2" id="KW-1133">Transmembrane helix</keyword>
<organism evidence="3 4">
    <name type="scientific">Neocallimastix californiae</name>
    <dbReference type="NCBI Taxonomy" id="1754190"/>
    <lineage>
        <taxon>Eukaryota</taxon>
        <taxon>Fungi</taxon>
        <taxon>Fungi incertae sedis</taxon>
        <taxon>Chytridiomycota</taxon>
        <taxon>Chytridiomycota incertae sedis</taxon>
        <taxon>Neocallimastigomycetes</taxon>
        <taxon>Neocallimastigales</taxon>
        <taxon>Neocallimastigaceae</taxon>
        <taxon>Neocallimastix</taxon>
    </lineage>
</organism>
<reference evidence="3 4" key="1">
    <citation type="submission" date="2016-08" db="EMBL/GenBank/DDBJ databases">
        <title>A Parts List for Fungal Cellulosomes Revealed by Comparative Genomics.</title>
        <authorList>
            <consortium name="DOE Joint Genome Institute"/>
            <person name="Haitjema C.H."/>
            <person name="Gilmore S.P."/>
            <person name="Henske J.K."/>
            <person name="Solomon K.V."/>
            <person name="De Groot R."/>
            <person name="Kuo A."/>
            <person name="Mondo S.J."/>
            <person name="Salamov A.A."/>
            <person name="Labutti K."/>
            <person name="Zhao Z."/>
            <person name="Chiniquy J."/>
            <person name="Barry K."/>
            <person name="Brewer H.M."/>
            <person name="Purvine S.O."/>
            <person name="Wright A.T."/>
            <person name="Boxma B."/>
            <person name="Van Alen T."/>
            <person name="Hackstein J.H."/>
            <person name="Baker S.E."/>
            <person name="Grigoriev I.V."/>
            <person name="O'Malley M.A."/>
        </authorList>
    </citation>
    <scope>NUCLEOTIDE SEQUENCE [LARGE SCALE GENOMIC DNA]</scope>
    <source>
        <strain evidence="3 4">G1</strain>
    </source>
</reference>
<evidence type="ECO:0000256" key="2">
    <source>
        <dbReference type="SAM" id="Phobius"/>
    </source>
</evidence>
<dbReference type="Proteomes" id="UP000193920">
    <property type="component" value="Unassembled WGS sequence"/>
</dbReference>
<gene>
    <name evidence="3" type="ORF">LY90DRAFT_700590</name>
</gene>
<keyword evidence="4" id="KW-1185">Reference proteome</keyword>
<keyword evidence="2" id="KW-0812">Transmembrane</keyword>
<comment type="caution">
    <text evidence="3">The sequence shown here is derived from an EMBL/GenBank/DDBJ whole genome shotgun (WGS) entry which is preliminary data.</text>
</comment>
<evidence type="ECO:0008006" key="5">
    <source>
        <dbReference type="Google" id="ProtNLM"/>
    </source>
</evidence>
<feature type="compositionally biased region" description="Polar residues" evidence="1">
    <location>
        <begin position="27"/>
        <end position="36"/>
    </location>
</feature>
<feature type="region of interest" description="Disordered" evidence="1">
    <location>
        <begin position="25"/>
        <end position="64"/>
    </location>
</feature>
<protein>
    <recommendedName>
        <fullName evidence="5">Mid2 domain-containing protein</fullName>
    </recommendedName>
</protein>
<feature type="region of interest" description="Disordered" evidence="1">
    <location>
        <begin position="110"/>
        <end position="163"/>
    </location>
</feature>
<evidence type="ECO:0000313" key="4">
    <source>
        <dbReference type="Proteomes" id="UP000193920"/>
    </source>
</evidence>
<dbReference type="AlphaFoldDB" id="A0A1Y2E725"/>
<keyword evidence="2" id="KW-0472">Membrane</keyword>
<feature type="transmembrane region" description="Helical" evidence="2">
    <location>
        <begin position="74"/>
        <end position="99"/>
    </location>
</feature>
<evidence type="ECO:0000313" key="3">
    <source>
        <dbReference type="EMBL" id="ORY66675.1"/>
    </source>
</evidence>
<evidence type="ECO:0000256" key="1">
    <source>
        <dbReference type="SAM" id="MobiDB-lite"/>
    </source>
</evidence>
<name>A0A1Y2E725_9FUNG</name>
<feature type="compositionally biased region" description="Low complexity" evidence="1">
    <location>
        <begin position="110"/>
        <end position="137"/>
    </location>
</feature>
<sequence>MNLLYNNSLNISVVKNNEKRKILYGRSPTSGLSKYNHSNKEDSNNSNGKVIIVPKKKPPVSDQNRNSKEILKSVFGIATGVIALIIITYIIYLIVSIILKKRKERKNNKVNTENNSIESNNDPIPNPIPDQNSNINPYLNPNSNLINEKEISNPSTQNSPYTSVSIQPNTDANTNMDSLSQTYQPNRFYPPSIYSITYCQTCYVPQVINYPIAQARNFPRQTYSAPYRPKSHQSYSLVPHKVSIPSINNYVKNTSYTNASNI</sequence>
<dbReference type="EMBL" id="MCOG01000050">
    <property type="protein sequence ID" value="ORY66675.1"/>
    <property type="molecule type" value="Genomic_DNA"/>
</dbReference>
<proteinExistence type="predicted"/>
<feature type="compositionally biased region" description="Polar residues" evidence="1">
    <location>
        <begin position="139"/>
        <end position="163"/>
    </location>
</feature>